<comment type="caution">
    <text evidence="1">The sequence shown here is derived from an EMBL/GenBank/DDBJ whole genome shotgun (WGS) entry which is preliminary data.</text>
</comment>
<dbReference type="RefSeq" id="WP_380899443.1">
    <property type="nucleotide sequence ID" value="NZ_JBHUFU010000006.1"/>
</dbReference>
<dbReference type="EMBL" id="JBHUFU010000006">
    <property type="protein sequence ID" value="MFD1830478.1"/>
    <property type="molecule type" value="Genomic_DNA"/>
</dbReference>
<proteinExistence type="predicted"/>
<reference evidence="2" key="1">
    <citation type="journal article" date="2019" name="Int. J. Syst. Evol. Microbiol.">
        <title>The Global Catalogue of Microorganisms (GCM) 10K type strain sequencing project: providing services to taxonomists for standard genome sequencing and annotation.</title>
        <authorList>
            <consortium name="The Broad Institute Genomics Platform"/>
            <consortium name="The Broad Institute Genome Sequencing Center for Infectious Disease"/>
            <person name="Wu L."/>
            <person name="Ma J."/>
        </authorList>
    </citation>
    <scope>NUCLEOTIDE SEQUENCE [LARGE SCALE GENOMIC DNA]</scope>
    <source>
        <strain evidence="2">CGMCC 4.7455</strain>
    </source>
</reference>
<keyword evidence="1" id="KW-0238">DNA-binding</keyword>
<dbReference type="GO" id="GO:0003677">
    <property type="term" value="F:DNA binding"/>
    <property type="evidence" value="ECO:0007669"/>
    <property type="project" value="UniProtKB-KW"/>
</dbReference>
<keyword evidence="2" id="KW-1185">Reference proteome</keyword>
<dbReference type="InterPro" id="IPR011990">
    <property type="entry name" value="TPR-like_helical_dom_sf"/>
</dbReference>
<sequence>MADRGGEVLLPDLLLPGLRARRVTGPHRTARTGPPPDVRALTAELLVLDRTHGARRAAPEAVRAVGAVAGHPCPPSASGPDRAALTELFQVAAWILFDAERHGLSQRLGLRALALSRGLPEEERSLELLVLSVLSMQQAHLGRPVDSLRISSSVLARGGLPVRVAALFHVREARAHAQLGRRRDALRSLSTARELCADGPSAQDPPWAWWFDRAELDGHHGLVLADLGDVDGAAALLHAAVESGDGPAYRSLFAADLARVLVRAGAWREAGTWLSPLAETAPRMGSVRALNSLGRALDAVEHGRRVPRGLRDTARDLAGLLGREIPSGGR</sequence>
<organism evidence="1 2">
    <name type="scientific">Streptomyces desertarenae</name>
    <dbReference type="NCBI Taxonomy" id="2666184"/>
    <lineage>
        <taxon>Bacteria</taxon>
        <taxon>Bacillati</taxon>
        <taxon>Actinomycetota</taxon>
        <taxon>Actinomycetes</taxon>
        <taxon>Kitasatosporales</taxon>
        <taxon>Streptomycetaceae</taxon>
        <taxon>Streptomyces</taxon>
    </lineage>
</organism>
<evidence type="ECO:0000313" key="1">
    <source>
        <dbReference type="EMBL" id="MFD1830478.1"/>
    </source>
</evidence>
<name>A0ABW4PKY9_9ACTN</name>
<protein>
    <submittedName>
        <fullName evidence="1">DNA-binding protein</fullName>
    </submittedName>
</protein>
<evidence type="ECO:0000313" key="2">
    <source>
        <dbReference type="Proteomes" id="UP001597365"/>
    </source>
</evidence>
<gene>
    <name evidence="1" type="ORF">ACFSJS_12480</name>
</gene>
<dbReference type="Proteomes" id="UP001597365">
    <property type="component" value="Unassembled WGS sequence"/>
</dbReference>
<dbReference type="Gene3D" id="1.25.40.10">
    <property type="entry name" value="Tetratricopeptide repeat domain"/>
    <property type="match status" value="1"/>
</dbReference>
<accession>A0ABW4PKY9</accession>